<protein>
    <recommendedName>
        <fullName evidence="1">PARP catalytic domain-containing protein</fullName>
    </recommendedName>
</protein>
<dbReference type="EMBL" id="FN648927">
    <property type="protein sequence ID" value="CBN75144.1"/>
    <property type="molecule type" value="Genomic_DNA"/>
</dbReference>
<dbReference type="OMA" id="DGTKTHP"/>
<dbReference type="Gene3D" id="3.90.228.10">
    <property type="match status" value="1"/>
</dbReference>
<dbReference type="SUPFAM" id="SSF56399">
    <property type="entry name" value="ADP-ribosylation"/>
    <property type="match status" value="1"/>
</dbReference>
<evidence type="ECO:0000313" key="3">
    <source>
        <dbReference type="Proteomes" id="UP000002630"/>
    </source>
</evidence>
<dbReference type="InParanoid" id="D8LS87"/>
<evidence type="ECO:0000313" key="2">
    <source>
        <dbReference type="EMBL" id="CBN75144.1"/>
    </source>
</evidence>
<evidence type="ECO:0000259" key="1">
    <source>
        <dbReference type="Pfam" id="PF00644"/>
    </source>
</evidence>
<dbReference type="PANTHER" id="PTHR45740">
    <property type="entry name" value="POLY [ADP-RIBOSE] POLYMERASE"/>
    <property type="match status" value="1"/>
</dbReference>
<dbReference type="InterPro" id="IPR012317">
    <property type="entry name" value="Poly(ADP-ribose)pol_cat_dom"/>
</dbReference>
<gene>
    <name evidence="2" type="ORF">Esi_0070_0094</name>
</gene>
<dbReference type="InterPro" id="IPR051712">
    <property type="entry name" value="ARTD-AVP"/>
</dbReference>
<dbReference type="STRING" id="2880.D8LS87"/>
<feature type="domain" description="PARP catalytic" evidence="1">
    <location>
        <begin position="332"/>
        <end position="447"/>
    </location>
</feature>
<dbReference type="Proteomes" id="UP000002630">
    <property type="component" value="Linkage Group LG26"/>
</dbReference>
<dbReference type="Pfam" id="PF00644">
    <property type="entry name" value="PARP"/>
    <property type="match status" value="1"/>
</dbReference>
<dbReference type="PANTHER" id="PTHR45740:SF2">
    <property type="entry name" value="POLY [ADP-RIBOSE] POLYMERASE"/>
    <property type="match status" value="1"/>
</dbReference>
<dbReference type="EMBL" id="FN649751">
    <property type="protein sequence ID" value="CBN75144.1"/>
    <property type="molecule type" value="Genomic_DNA"/>
</dbReference>
<organism evidence="2 3">
    <name type="scientific">Ectocarpus siliculosus</name>
    <name type="common">Brown alga</name>
    <name type="synonym">Conferva siliculosa</name>
    <dbReference type="NCBI Taxonomy" id="2880"/>
    <lineage>
        <taxon>Eukaryota</taxon>
        <taxon>Sar</taxon>
        <taxon>Stramenopiles</taxon>
        <taxon>Ochrophyta</taxon>
        <taxon>PX clade</taxon>
        <taxon>Phaeophyceae</taxon>
        <taxon>Ectocarpales</taxon>
        <taxon>Ectocarpaceae</taxon>
        <taxon>Ectocarpus</taxon>
    </lineage>
</organism>
<dbReference type="GO" id="GO:0005634">
    <property type="term" value="C:nucleus"/>
    <property type="evidence" value="ECO:0007669"/>
    <property type="project" value="TreeGrafter"/>
</dbReference>
<dbReference type="eggNOG" id="ENOG502S14A">
    <property type="taxonomic scope" value="Eukaryota"/>
</dbReference>
<reference evidence="2 3" key="1">
    <citation type="journal article" date="2010" name="Nature">
        <title>The Ectocarpus genome and the independent evolution of multicellularity in brown algae.</title>
        <authorList>
            <person name="Cock J.M."/>
            <person name="Sterck L."/>
            <person name="Rouze P."/>
            <person name="Scornet D."/>
            <person name="Allen A.E."/>
            <person name="Amoutzias G."/>
            <person name="Anthouard V."/>
            <person name="Artiguenave F."/>
            <person name="Aury J.M."/>
            <person name="Badger J.H."/>
            <person name="Beszteri B."/>
            <person name="Billiau K."/>
            <person name="Bonnet E."/>
            <person name="Bothwell J.H."/>
            <person name="Bowler C."/>
            <person name="Boyen C."/>
            <person name="Brownlee C."/>
            <person name="Carrano C.J."/>
            <person name="Charrier B."/>
            <person name="Cho G.Y."/>
            <person name="Coelho S.M."/>
            <person name="Collen J."/>
            <person name="Corre E."/>
            <person name="Da Silva C."/>
            <person name="Delage L."/>
            <person name="Delaroque N."/>
            <person name="Dittami S.M."/>
            <person name="Doulbeau S."/>
            <person name="Elias M."/>
            <person name="Farnham G."/>
            <person name="Gachon C.M."/>
            <person name="Gschloessl B."/>
            <person name="Heesch S."/>
            <person name="Jabbari K."/>
            <person name="Jubin C."/>
            <person name="Kawai H."/>
            <person name="Kimura K."/>
            <person name="Kloareg B."/>
            <person name="Kupper F.C."/>
            <person name="Lang D."/>
            <person name="Le Bail A."/>
            <person name="Leblanc C."/>
            <person name="Lerouge P."/>
            <person name="Lohr M."/>
            <person name="Lopez P.J."/>
            <person name="Martens C."/>
            <person name="Maumus F."/>
            <person name="Michel G."/>
            <person name="Miranda-Saavedra D."/>
            <person name="Morales J."/>
            <person name="Moreau H."/>
            <person name="Motomura T."/>
            <person name="Nagasato C."/>
            <person name="Napoli C.A."/>
            <person name="Nelson D.R."/>
            <person name="Nyvall-Collen P."/>
            <person name="Peters A.F."/>
            <person name="Pommier C."/>
            <person name="Potin P."/>
            <person name="Poulain J."/>
            <person name="Quesneville H."/>
            <person name="Read B."/>
            <person name="Rensing S.A."/>
            <person name="Ritter A."/>
            <person name="Rousvoal S."/>
            <person name="Samanta M."/>
            <person name="Samson G."/>
            <person name="Schroeder D.C."/>
            <person name="Segurens B."/>
            <person name="Strittmatter M."/>
            <person name="Tonon T."/>
            <person name="Tregear J.W."/>
            <person name="Valentin K."/>
            <person name="von Dassow P."/>
            <person name="Yamagishi T."/>
            <person name="Van de Peer Y."/>
            <person name="Wincker P."/>
        </authorList>
    </citation>
    <scope>NUCLEOTIDE SEQUENCE [LARGE SCALE GENOMIC DNA]</scope>
    <source>
        <strain evidence="3">Ec32 / CCAP1310/4</strain>
    </source>
</reference>
<dbReference type="Gene3D" id="6.20.320.10">
    <property type="match status" value="1"/>
</dbReference>
<accession>D8LS87</accession>
<sequence>MAVPAAPSRLCGIPECTRPCHDGGTVVHDFCGRTHAEEAVSRGIRPSLRRPHGNCHECKLDGCSLPVYFDSAKKHVHDFCSRSHADKAIADGQWTRSTSAGNTNAGGSTCKLPGCHLGVFIDPATSLESDYCSKSHRAQANTRECLRKGCTSTAWLANIEGPQYCSSRCAIDDGGQKAGSSRSCKLAGCSEVALYHHQTGNALDYCGEDHRVRNEQQTLGTNGDTYVERIFHRGTTGTTDFKLCVLSKAHPHYPSLIDQFVNKWVKPEPVGGISVEKILTVEVPADVRRKTKTYEKTVGNVRRRFHGTSCSTKCNFFVDLRGNPCSDKGCKVCSICTHGFTLQGNVGGTARRTNFGLRYGEGLYFSSVSGKANDYADFSEKTDSNGRRLRCMFVANVAAGKAFKTHETSLQQNECPPAGYDSVVGEVGQGLNYDELVVYKDEAALPTHLIVYSRH</sequence>
<dbReference type="GO" id="GO:0003950">
    <property type="term" value="F:NAD+ poly-ADP-ribosyltransferase activity"/>
    <property type="evidence" value="ECO:0007669"/>
    <property type="project" value="InterPro"/>
</dbReference>
<dbReference type="AlphaFoldDB" id="D8LS87"/>
<name>D8LS87_ECTSI</name>
<keyword evidence="3" id="KW-1185">Reference proteome</keyword>
<dbReference type="GO" id="GO:1990404">
    <property type="term" value="F:NAD+-protein mono-ADP-ribosyltransferase activity"/>
    <property type="evidence" value="ECO:0007669"/>
    <property type="project" value="TreeGrafter"/>
</dbReference>
<proteinExistence type="predicted"/>
<dbReference type="OrthoDB" id="9514740at2759"/>